<dbReference type="PANTHER" id="PTHR43804:SF9">
    <property type="entry name" value="PEPTIDE CHAIN RELEASE FACTOR HOMOLOG-RELATED"/>
    <property type="match status" value="1"/>
</dbReference>
<sequence>MMAWLQITSGRGPEECCQVVARLTRRVIRAAEKQAIRIRPLEMIPSEKPGGLRSALLALEGEGVSDFIPLWTGTVLWIGKSMFRPHHKRKNWYIGVTSLSPPESFRWSEKEIKTDRMRASGPGGQHVNKNETAVRITHIPTGLKTVASEERSQHLNRKLAMGRLAELLESESDRLDKRHRQNRWNRHNLLERGNPVRVYEGEKFRLIKPV</sequence>
<dbReference type="InterPro" id="IPR017509">
    <property type="entry name" value="PrfH"/>
</dbReference>
<dbReference type="EMBL" id="BEXT01000001">
    <property type="protein sequence ID" value="GBC60114.1"/>
    <property type="molecule type" value="Genomic_DNA"/>
</dbReference>
<comment type="caution">
    <text evidence="3">The sequence shown here is derived from an EMBL/GenBank/DDBJ whole genome shotgun (WGS) entry which is preliminary data.</text>
</comment>
<dbReference type="Pfam" id="PF00472">
    <property type="entry name" value="RF-1"/>
    <property type="match status" value="1"/>
</dbReference>
<organism evidence="3 4">
    <name type="scientific">Desulfonema ishimotonii</name>
    <dbReference type="NCBI Taxonomy" id="45657"/>
    <lineage>
        <taxon>Bacteria</taxon>
        <taxon>Pseudomonadati</taxon>
        <taxon>Thermodesulfobacteriota</taxon>
        <taxon>Desulfobacteria</taxon>
        <taxon>Desulfobacterales</taxon>
        <taxon>Desulfococcaceae</taxon>
        <taxon>Desulfonema</taxon>
    </lineage>
</organism>
<dbReference type="GO" id="GO:0003747">
    <property type="term" value="F:translation release factor activity"/>
    <property type="evidence" value="ECO:0007669"/>
    <property type="project" value="InterPro"/>
</dbReference>
<keyword evidence="4" id="KW-1185">Reference proteome</keyword>
<proteinExistence type="inferred from homology"/>
<dbReference type="PROSITE" id="PS00745">
    <property type="entry name" value="RF_PROK_I"/>
    <property type="match status" value="1"/>
</dbReference>
<dbReference type="OrthoDB" id="9815709at2"/>
<reference evidence="4" key="1">
    <citation type="submission" date="2017-11" db="EMBL/GenBank/DDBJ databases">
        <authorList>
            <person name="Watanabe M."/>
            <person name="Kojima H."/>
        </authorList>
    </citation>
    <scope>NUCLEOTIDE SEQUENCE [LARGE SCALE GENOMIC DNA]</scope>
    <source>
        <strain evidence="4">Tokyo 01</strain>
    </source>
</reference>
<dbReference type="Gene3D" id="3.30.160.20">
    <property type="match status" value="1"/>
</dbReference>
<gene>
    <name evidence="3" type="ORF">DENIS_1059</name>
</gene>
<dbReference type="AlphaFoldDB" id="A0A401FT35"/>
<protein>
    <submittedName>
        <fullName evidence="3">Peptide chain release factor H</fullName>
    </submittedName>
</protein>
<reference evidence="4" key="2">
    <citation type="submission" date="2019-01" db="EMBL/GenBank/DDBJ databases">
        <title>Genome sequence of Desulfonema ishimotonii strain Tokyo 01.</title>
        <authorList>
            <person name="Fukui M."/>
        </authorList>
    </citation>
    <scope>NUCLEOTIDE SEQUENCE [LARGE SCALE GENOMIC DNA]</scope>
    <source>
        <strain evidence="4">Tokyo 01</strain>
    </source>
</reference>
<evidence type="ECO:0000256" key="1">
    <source>
        <dbReference type="ARBA" id="ARBA00010835"/>
    </source>
</evidence>
<feature type="domain" description="Prokaryotic-type class I peptide chain release factors" evidence="2">
    <location>
        <begin position="118"/>
        <end position="134"/>
    </location>
</feature>
<dbReference type="RefSeq" id="WP_124327565.1">
    <property type="nucleotide sequence ID" value="NZ_BEXT01000001.1"/>
</dbReference>
<dbReference type="SUPFAM" id="SSF75620">
    <property type="entry name" value="Release factor"/>
    <property type="match status" value="1"/>
</dbReference>
<accession>A0A401FT35</accession>
<dbReference type="NCBIfam" id="TIGR03072">
    <property type="entry name" value="release_prfH"/>
    <property type="match status" value="1"/>
</dbReference>
<dbReference type="Proteomes" id="UP000288096">
    <property type="component" value="Unassembled WGS sequence"/>
</dbReference>
<evidence type="ECO:0000313" key="4">
    <source>
        <dbReference type="Proteomes" id="UP000288096"/>
    </source>
</evidence>
<dbReference type="InterPro" id="IPR050057">
    <property type="entry name" value="Prokaryotic/Mito_RF"/>
</dbReference>
<evidence type="ECO:0000313" key="3">
    <source>
        <dbReference type="EMBL" id="GBC60114.1"/>
    </source>
</evidence>
<dbReference type="InterPro" id="IPR045853">
    <property type="entry name" value="Pep_chain_release_fac_I_sf"/>
</dbReference>
<comment type="similarity">
    <text evidence="1">Belongs to the prokaryotic/mitochondrial release factor family.</text>
</comment>
<dbReference type="PANTHER" id="PTHR43804">
    <property type="entry name" value="LD18447P"/>
    <property type="match status" value="1"/>
</dbReference>
<name>A0A401FT35_9BACT</name>
<dbReference type="InterPro" id="IPR000352">
    <property type="entry name" value="Pep_chain_release_fac_I"/>
</dbReference>
<dbReference type="Gene3D" id="3.30.70.1660">
    <property type="match status" value="1"/>
</dbReference>
<evidence type="ECO:0000259" key="2">
    <source>
        <dbReference type="PROSITE" id="PS00745"/>
    </source>
</evidence>